<dbReference type="InterPro" id="IPR025762">
    <property type="entry name" value="DFDF"/>
</dbReference>
<evidence type="ECO:0000259" key="7">
    <source>
        <dbReference type="PROSITE" id="PS51512"/>
    </source>
</evidence>
<dbReference type="eggNOG" id="KOG2585">
    <property type="taxonomic scope" value="Eukaryota"/>
</dbReference>
<dbReference type="EMBL" id="DS027049">
    <property type="protein sequence ID" value="EAW13189.1"/>
    <property type="molecule type" value="Genomic_DNA"/>
</dbReference>
<dbReference type="OrthoDB" id="407558at2759"/>
<evidence type="ECO:0000313" key="9">
    <source>
        <dbReference type="Proteomes" id="UP000006701"/>
    </source>
</evidence>
<dbReference type="Proteomes" id="UP000006701">
    <property type="component" value="Unassembled WGS sequence"/>
</dbReference>
<proteinExistence type="inferred from homology"/>
<gene>
    <name evidence="8" type="ORF">ACLA_016350</name>
</gene>
<dbReference type="PANTHER" id="PTHR13612">
    <property type="entry name" value="ENHANCER OF MRNA-DECAPPING PROTEIN 3"/>
    <property type="match status" value="1"/>
</dbReference>
<dbReference type="InterPro" id="IPR004443">
    <property type="entry name" value="YjeF_N_dom"/>
</dbReference>
<dbReference type="PROSITE" id="PS51512">
    <property type="entry name" value="DFDF"/>
    <property type="match status" value="1"/>
</dbReference>
<reference evidence="8 9" key="1">
    <citation type="journal article" date="2008" name="PLoS Genet.">
        <title>Genomic islands in the pathogenic filamentous fungus Aspergillus fumigatus.</title>
        <authorList>
            <person name="Fedorova N.D."/>
            <person name="Khaldi N."/>
            <person name="Joardar V.S."/>
            <person name="Maiti R."/>
            <person name="Amedeo P."/>
            <person name="Anderson M.J."/>
            <person name="Crabtree J."/>
            <person name="Silva J.C."/>
            <person name="Badger J.H."/>
            <person name="Albarraq A."/>
            <person name="Angiuoli S."/>
            <person name="Bussey H."/>
            <person name="Bowyer P."/>
            <person name="Cotty P.J."/>
            <person name="Dyer P.S."/>
            <person name="Egan A."/>
            <person name="Galens K."/>
            <person name="Fraser-Liggett C.M."/>
            <person name="Haas B.J."/>
            <person name="Inman J.M."/>
            <person name="Kent R."/>
            <person name="Lemieux S."/>
            <person name="Malavazi I."/>
            <person name="Orvis J."/>
            <person name="Roemer T."/>
            <person name="Ronning C.M."/>
            <person name="Sundaram J.P."/>
            <person name="Sutton G."/>
            <person name="Turner G."/>
            <person name="Venter J.C."/>
            <person name="White O.R."/>
            <person name="Whitty B.R."/>
            <person name="Youngman P."/>
            <person name="Wolfe K.H."/>
            <person name="Goldman G.H."/>
            <person name="Wortman J.R."/>
            <person name="Jiang B."/>
            <person name="Denning D.W."/>
            <person name="Nierman W.C."/>
        </authorList>
    </citation>
    <scope>NUCLEOTIDE SEQUENCE [LARGE SCALE GENOMIC DNA]</scope>
    <source>
        <strain evidence="9">ATCC 1007 / CBS 513.65 / DSM 816 / NCTC 3887 / NRRL 1</strain>
    </source>
</reference>
<dbReference type="GeneID" id="4706587"/>
<protein>
    <recommendedName>
        <fullName evidence="3">Enhancer of mRNA-decapping protein 3</fullName>
    </recommendedName>
</protein>
<dbReference type="KEGG" id="act:ACLA_016350"/>
<feature type="domain" description="YjeF N-terminal" evidence="6">
    <location>
        <begin position="453"/>
        <end position="678"/>
    </location>
</feature>
<dbReference type="PANTHER" id="PTHR13612:SF0">
    <property type="entry name" value="ENHANCER OF MRNA-DECAPPING PROTEIN 3"/>
    <property type="match status" value="1"/>
</dbReference>
<dbReference type="VEuPathDB" id="FungiDB:ACLA_016350"/>
<dbReference type="SMART" id="SM01199">
    <property type="entry name" value="FDF"/>
    <property type="match status" value="1"/>
</dbReference>
<evidence type="ECO:0000256" key="5">
    <source>
        <dbReference type="SAM" id="MobiDB-lite"/>
    </source>
</evidence>
<feature type="region of interest" description="Disordered" evidence="5">
    <location>
        <begin position="109"/>
        <end position="129"/>
    </location>
</feature>
<dbReference type="GO" id="GO:0031087">
    <property type="term" value="P:deadenylation-independent decapping of nuclear-transcribed mRNA"/>
    <property type="evidence" value="ECO:0007669"/>
    <property type="project" value="TreeGrafter"/>
</dbReference>
<keyword evidence="9" id="KW-1185">Reference proteome</keyword>
<sequence length="705" mass="76933">MASEFIGYNVLVTLRAPPNASIQGVVANVIGQRLMLRNVTLSWNGQQLPTYSIEAPDIADLSLGPANAQPTYPVQENRHLARETSVTPTQQSFVDPAIVSYGKPPIKHFSQSTELQSHPIPGAPSAQLRSRTPQKAQFREPTVSAALTEPFSNLEVNIDGNVKDPQILVSNEAIEDVLDEVEDVAPLQAAAQFTTKRSRQSGRNRLPKDGAVNEHDGANNTNPKTKGWRQTAFVQPAHGPDLKTPQKYRDNLADSNGRRRKKKGRNYAEDPNGWATEDATDIQEMGEFDFQSNLSKFDKRRVFEEIRNDDTTADEDRLVSFNRRPKPGTNGGKNLHWTENVLDSPQESENEESEQERSDAKLSSGNYSGREPSRASARARESRKGSAILGQPLVPPQISTIGRSQLSSSRTTSPRPNKTPVSASPMAGAGVSGASLRLTTTNRSCPTVSPLQTLEVEQIAVAELGLTEDMITENAGRDIAEAAVGLLSNDAAAPTILVLTGNHRTGARAVSAARHLRNRGHRVTVCVLGLEHENELLESCRKQLEVFKKIGGRVFRWEDLSARLSTSEFVPDLVVDALFGIHISFEDLRTDDQAIAFEMIAWVNRSGLDILSVDVPSGLSASSGEVTMVEDGRVCVNSTSVVCLGAPKTGIINALLAGEGLSWNLAVADIGIPQIVWRKYGTRRRHGIDFGNRWVVPLRFQPPPA</sequence>
<feature type="region of interest" description="Disordered" evidence="5">
    <location>
        <begin position="317"/>
        <end position="430"/>
    </location>
</feature>
<evidence type="ECO:0000256" key="3">
    <source>
        <dbReference type="ARBA" id="ARBA00015797"/>
    </source>
</evidence>
<accession>A1CBS1</accession>
<comment type="subcellular location">
    <subcellularLocation>
        <location evidence="1">Cytoplasm</location>
        <location evidence="1">P-body</location>
    </subcellularLocation>
</comment>
<dbReference type="Gene3D" id="3.40.50.10260">
    <property type="entry name" value="YjeF N-terminal domain"/>
    <property type="match status" value="1"/>
</dbReference>
<keyword evidence="4" id="KW-0963">Cytoplasm</keyword>
<feature type="compositionally biased region" description="Basic and acidic residues" evidence="5">
    <location>
        <begin position="206"/>
        <end position="217"/>
    </location>
</feature>
<comment type="similarity">
    <text evidence="2">Belongs to the EDC3 family.</text>
</comment>
<dbReference type="GO" id="GO:0033962">
    <property type="term" value="P:P-body assembly"/>
    <property type="evidence" value="ECO:0007669"/>
    <property type="project" value="TreeGrafter"/>
</dbReference>
<dbReference type="STRING" id="344612.A1CBS1"/>
<evidence type="ECO:0000256" key="1">
    <source>
        <dbReference type="ARBA" id="ARBA00004201"/>
    </source>
</evidence>
<feature type="compositionally biased region" description="Polar residues" evidence="5">
    <location>
        <begin position="397"/>
        <end position="422"/>
    </location>
</feature>
<name>A1CBS1_ASPCL</name>
<evidence type="ECO:0000256" key="4">
    <source>
        <dbReference type="ARBA" id="ARBA00022490"/>
    </source>
</evidence>
<dbReference type="RefSeq" id="XP_001274615.1">
    <property type="nucleotide sequence ID" value="XM_001274614.1"/>
</dbReference>
<dbReference type="PROSITE" id="PS51385">
    <property type="entry name" value="YJEF_N"/>
    <property type="match status" value="1"/>
</dbReference>
<dbReference type="Pfam" id="PF09532">
    <property type="entry name" value="FDF"/>
    <property type="match status" value="1"/>
</dbReference>
<feature type="region of interest" description="Disordered" evidence="5">
    <location>
        <begin position="192"/>
        <end position="275"/>
    </location>
</feature>
<evidence type="ECO:0000259" key="6">
    <source>
        <dbReference type="PROSITE" id="PS51385"/>
    </source>
</evidence>
<dbReference type="GO" id="GO:0003729">
    <property type="term" value="F:mRNA binding"/>
    <property type="evidence" value="ECO:0007669"/>
    <property type="project" value="TreeGrafter"/>
</dbReference>
<dbReference type="OMA" id="AWRKYGT"/>
<evidence type="ECO:0000256" key="2">
    <source>
        <dbReference type="ARBA" id="ARBA00006610"/>
    </source>
</evidence>
<evidence type="ECO:0000313" key="8">
    <source>
        <dbReference type="EMBL" id="EAW13189.1"/>
    </source>
</evidence>
<dbReference type="HOGENOM" id="CLU_024328_0_0_1"/>
<feature type="domain" description="DFDF" evidence="7">
    <location>
        <begin position="276"/>
        <end position="312"/>
    </location>
</feature>
<dbReference type="FunFam" id="3.40.50.10260:FF:000007">
    <property type="entry name" value="YjeF N-terminal domain-like protein"/>
    <property type="match status" value="1"/>
</dbReference>
<organism evidence="8 9">
    <name type="scientific">Aspergillus clavatus (strain ATCC 1007 / CBS 513.65 / DSM 816 / NCTC 3887 / NRRL 1 / QM 1276 / 107)</name>
    <dbReference type="NCBI Taxonomy" id="344612"/>
    <lineage>
        <taxon>Eukaryota</taxon>
        <taxon>Fungi</taxon>
        <taxon>Dikarya</taxon>
        <taxon>Ascomycota</taxon>
        <taxon>Pezizomycotina</taxon>
        <taxon>Eurotiomycetes</taxon>
        <taxon>Eurotiomycetidae</taxon>
        <taxon>Eurotiales</taxon>
        <taxon>Aspergillaceae</taxon>
        <taxon>Aspergillus</taxon>
        <taxon>Aspergillus subgen. Fumigati</taxon>
    </lineage>
</organism>
<dbReference type="AlphaFoldDB" id="A1CBS1"/>
<dbReference type="SUPFAM" id="SSF64153">
    <property type="entry name" value="YjeF N-terminal domain-like"/>
    <property type="match status" value="1"/>
</dbReference>
<dbReference type="GO" id="GO:0000932">
    <property type="term" value="C:P-body"/>
    <property type="evidence" value="ECO:0007669"/>
    <property type="project" value="UniProtKB-SubCell"/>
</dbReference>
<dbReference type="Pfam" id="PF03853">
    <property type="entry name" value="YjeF_N"/>
    <property type="match status" value="1"/>
</dbReference>
<dbReference type="InterPro" id="IPR019050">
    <property type="entry name" value="FDF_dom"/>
</dbReference>
<dbReference type="InterPro" id="IPR036652">
    <property type="entry name" value="YjeF_N_dom_sf"/>
</dbReference>